<dbReference type="PANTHER" id="PTHR43537:SF24">
    <property type="entry name" value="GLUCONATE OPERON TRANSCRIPTIONAL REPRESSOR"/>
    <property type="match status" value="1"/>
</dbReference>
<proteinExistence type="predicted"/>
<comment type="caution">
    <text evidence="5">The sequence shown here is derived from an EMBL/GenBank/DDBJ whole genome shotgun (WGS) entry which is preliminary data.</text>
</comment>
<dbReference type="Proteomes" id="UP000052982">
    <property type="component" value="Unassembled WGS sequence"/>
</dbReference>
<dbReference type="InterPro" id="IPR036390">
    <property type="entry name" value="WH_DNA-bd_sf"/>
</dbReference>
<evidence type="ECO:0000256" key="3">
    <source>
        <dbReference type="ARBA" id="ARBA00023163"/>
    </source>
</evidence>
<dbReference type="PRINTS" id="PR00035">
    <property type="entry name" value="HTHGNTR"/>
</dbReference>
<dbReference type="PANTHER" id="PTHR43537">
    <property type="entry name" value="TRANSCRIPTIONAL REGULATOR, GNTR FAMILY"/>
    <property type="match status" value="1"/>
</dbReference>
<reference evidence="5 6" key="1">
    <citation type="submission" date="2015-10" db="EMBL/GenBank/DDBJ databases">
        <title>Draft genome sequence of Streptomyces griseoruber DSM 40281, type strain for the species Streptomyces griseoruber.</title>
        <authorList>
            <person name="Ruckert C."/>
            <person name="Winkler A."/>
            <person name="Kalinowski J."/>
            <person name="Kampfer P."/>
            <person name="Glaeser S."/>
        </authorList>
    </citation>
    <scope>NUCLEOTIDE SEQUENCE [LARGE SCALE GENOMIC DNA]</scope>
    <source>
        <strain evidence="5 6">DSM 40281</strain>
    </source>
</reference>
<dbReference type="PROSITE" id="PS50949">
    <property type="entry name" value="HTH_GNTR"/>
    <property type="match status" value="1"/>
</dbReference>
<protein>
    <submittedName>
        <fullName evidence="5">GntR family transcriptional regulator</fullName>
    </submittedName>
</protein>
<dbReference type="RefSeq" id="WP_055632769.1">
    <property type="nucleotide sequence ID" value="NZ_KQ948771.1"/>
</dbReference>
<evidence type="ECO:0000256" key="2">
    <source>
        <dbReference type="ARBA" id="ARBA00023125"/>
    </source>
</evidence>
<dbReference type="InterPro" id="IPR036388">
    <property type="entry name" value="WH-like_DNA-bd_sf"/>
</dbReference>
<dbReference type="GO" id="GO:0003677">
    <property type="term" value="F:DNA binding"/>
    <property type="evidence" value="ECO:0007669"/>
    <property type="project" value="UniProtKB-KW"/>
</dbReference>
<dbReference type="InterPro" id="IPR008920">
    <property type="entry name" value="TF_FadR/GntR_C"/>
</dbReference>
<accession>A0A101SWQ5</accession>
<dbReference type="GO" id="GO:0003700">
    <property type="term" value="F:DNA-binding transcription factor activity"/>
    <property type="evidence" value="ECO:0007669"/>
    <property type="project" value="InterPro"/>
</dbReference>
<gene>
    <name evidence="5" type="ORF">AQJ64_23225</name>
</gene>
<feature type="domain" description="HTH gntR-type" evidence="4">
    <location>
        <begin position="18"/>
        <end position="85"/>
    </location>
</feature>
<dbReference type="EMBL" id="LMWW01000036">
    <property type="protein sequence ID" value="KUN81308.1"/>
    <property type="molecule type" value="Genomic_DNA"/>
</dbReference>
<keyword evidence="6" id="KW-1185">Reference proteome</keyword>
<dbReference type="SMART" id="SM00895">
    <property type="entry name" value="FCD"/>
    <property type="match status" value="1"/>
</dbReference>
<dbReference type="SUPFAM" id="SSF48008">
    <property type="entry name" value="GntR ligand-binding domain-like"/>
    <property type="match status" value="1"/>
</dbReference>
<dbReference type="CDD" id="cd07377">
    <property type="entry name" value="WHTH_GntR"/>
    <property type="match status" value="1"/>
</dbReference>
<dbReference type="STRING" id="1943.AQJ64_23225"/>
<dbReference type="InterPro" id="IPR000524">
    <property type="entry name" value="Tscrpt_reg_HTH_GntR"/>
</dbReference>
<sequence>MTTEAADATVDAVPRMAAPLRQQVIERLRDAISGEQFQPGERLVEKVLCARYGVSRTVIREALRHLEAEGLVELVANRGPVVRVLSDKEADSLYEVRGALEGLAGQLFAERATPAQREQLLRALDQVRSALADGSLAELLEVKDSFYDALIEGSGNGVIGTSLRTLHTQIRMLRTLSLQAAGRLSHTLRELEGIVEATVVRRDPELARIRCLEHVEAAAAAMRSAREARQAAEA</sequence>
<organism evidence="5 6">
    <name type="scientific">Streptomyces griseoruber</name>
    <dbReference type="NCBI Taxonomy" id="1943"/>
    <lineage>
        <taxon>Bacteria</taxon>
        <taxon>Bacillati</taxon>
        <taxon>Actinomycetota</taxon>
        <taxon>Actinomycetes</taxon>
        <taxon>Kitasatosporales</taxon>
        <taxon>Streptomycetaceae</taxon>
        <taxon>Streptomyces</taxon>
    </lineage>
</organism>
<keyword evidence="3" id="KW-0804">Transcription</keyword>
<evidence type="ECO:0000259" key="4">
    <source>
        <dbReference type="PROSITE" id="PS50949"/>
    </source>
</evidence>
<dbReference type="Pfam" id="PF07729">
    <property type="entry name" value="FCD"/>
    <property type="match status" value="1"/>
</dbReference>
<dbReference type="Pfam" id="PF00392">
    <property type="entry name" value="GntR"/>
    <property type="match status" value="1"/>
</dbReference>
<dbReference type="AlphaFoldDB" id="A0A101SWQ5"/>
<dbReference type="SMART" id="SM00345">
    <property type="entry name" value="HTH_GNTR"/>
    <property type="match status" value="1"/>
</dbReference>
<dbReference type="InterPro" id="IPR011711">
    <property type="entry name" value="GntR_C"/>
</dbReference>
<evidence type="ECO:0000313" key="5">
    <source>
        <dbReference type="EMBL" id="KUN81308.1"/>
    </source>
</evidence>
<keyword evidence="2" id="KW-0238">DNA-binding</keyword>
<dbReference type="SUPFAM" id="SSF46785">
    <property type="entry name" value="Winged helix' DNA-binding domain"/>
    <property type="match status" value="1"/>
</dbReference>
<evidence type="ECO:0000256" key="1">
    <source>
        <dbReference type="ARBA" id="ARBA00023015"/>
    </source>
</evidence>
<keyword evidence="1" id="KW-0805">Transcription regulation</keyword>
<evidence type="ECO:0000313" key="6">
    <source>
        <dbReference type="Proteomes" id="UP000052982"/>
    </source>
</evidence>
<name>A0A101SWQ5_9ACTN</name>
<dbReference type="Gene3D" id="1.20.120.530">
    <property type="entry name" value="GntR ligand-binding domain-like"/>
    <property type="match status" value="1"/>
</dbReference>
<dbReference type="Gene3D" id="1.10.10.10">
    <property type="entry name" value="Winged helix-like DNA-binding domain superfamily/Winged helix DNA-binding domain"/>
    <property type="match status" value="1"/>
</dbReference>